<evidence type="ECO:0000256" key="5">
    <source>
        <dbReference type="ARBA" id="ARBA00022807"/>
    </source>
</evidence>
<dbReference type="CDD" id="cd02620">
    <property type="entry name" value="Peptidase_C1A_CathepsinB"/>
    <property type="match status" value="1"/>
</dbReference>
<dbReference type="Proteomes" id="UP000095280">
    <property type="component" value="Unplaced"/>
</dbReference>
<organism evidence="12 13">
    <name type="scientific">Macrostomum lignano</name>
    <dbReference type="NCBI Taxonomy" id="282301"/>
    <lineage>
        <taxon>Eukaryota</taxon>
        <taxon>Metazoa</taxon>
        <taxon>Spiralia</taxon>
        <taxon>Lophotrochozoa</taxon>
        <taxon>Platyhelminthes</taxon>
        <taxon>Rhabditophora</taxon>
        <taxon>Macrostomorpha</taxon>
        <taxon>Macrostomida</taxon>
        <taxon>Macrostomidae</taxon>
        <taxon>Macrostomum</taxon>
    </lineage>
</organism>
<feature type="domain" description="Peptidase C1A papain C-terminal" evidence="11">
    <location>
        <begin position="89"/>
        <end position="338"/>
    </location>
</feature>
<keyword evidence="4" id="KW-0378">Hydrolase</keyword>
<keyword evidence="2" id="KW-0645">Protease</keyword>
<evidence type="ECO:0000256" key="6">
    <source>
        <dbReference type="ARBA" id="ARBA00023145"/>
    </source>
</evidence>
<evidence type="ECO:0000259" key="11">
    <source>
        <dbReference type="SMART" id="SM00645"/>
    </source>
</evidence>
<evidence type="ECO:0000313" key="13">
    <source>
        <dbReference type="WBParaSite" id="maker-uti_cns_0008838-snap-gene-0.3-mRNA-1"/>
    </source>
</evidence>
<dbReference type="InterPro" id="IPR000169">
    <property type="entry name" value="Pept_cys_AS"/>
</dbReference>
<sequence>MLKVFAVLLLAAASSAYPREESTAVKPMHEPLTQELIDYVNKVGTTWQAGRTSRFDSVSDVRRVLGVIANPNKPDIPVLSYPGSDIGDLPTEFDARTQWPKCPTIQEVRDQSNCGSCWAFGAVEAMSDRHCIHSGGKVQVHLSAEDLLACCGFSCGMGCNGGFLESAWQYWKKSGIVTGGQYGTKQGCQPYSLPHCDHHTTGKYQPCSGDSKTPKCKRDCISGYNMTYNNDKHFGASVYTVSSKQDDIAKEIMTNGPVEAAFTVYADFPSYKSGVYQHTTGGELGGHAVKILGWGVENGTPYWLVANSWNPDWGLDGFFKILRGKNECGIEGSIVAGIPKA</sequence>
<dbReference type="SMART" id="SM00645">
    <property type="entry name" value="Pept_C1"/>
    <property type="match status" value="1"/>
</dbReference>
<feature type="chain" id="PRO_5011325582" description="Cathepsin B-like cysteine proteinase" evidence="10">
    <location>
        <begin position="17"/>
        <end position="341"/>
    </location>
</feature>
<dbReference type="WBParaSite" id="maker-uti_cns_0010319-snap-gene-0.6-mRNA-1">
    <property type="protein sequence ID" value="maker-uti_cns_0010319-snap-gene-0.6-mRNA-1"/>
    <property type="gene ID" value="maker-uti_cns_0010319-snap-gene-0.6"/>
</dbReference>
<dbReference type="PROSITE" id="PS00640">
    <property type="entry name" value="THIOL_PROTEASE_ASN"/>
    <property type="match status" value="1"/>
</dbReference>
<keyword evidence="3 10" id="KW-0732">Signal</keyword>
<dbReference type="WBParaSite" id="maker-uti_cns_0009332-snap-gene-0.4-mRNA-1">
    <property type="protein sequence ID" value="maker-uti_cns_0009332-snap-gene-0.4-mRNA-1"/>
    <property type="gene ID" value="maker-uti_cns_0009332-snap-gene-0.4"/>
</dbReference>
<keyword evidence="12" id="KW-1185">Reference proteome</keyword>
<dbReference type="InterPro" id="IPR012599">
    <property type="entry name" value="Propeptide_C1A"/>
</dbReference>
<evidence type="ECO:0000256" key="1">
    <source>
        <dbReference type="ARBA" id="ARBA00008455"/>
    </source>
</evidence>
<dbReference type="Pfam" id="PF08127">
    <property type="entry name" value="Propeptide_C1"/>
    <property type="match status" value="1"/>
</dbReference>
<dbReference type="InterPro" id="IPR025661">
    <property type="entry name" value="Pept_asp_AS"/>
</dbReference>
<keyword evidence="6" id="KW-0865">Zymogen</keyword>
<dbReference type="PANTHER" id="PTHR12411">
    <property type="entry name" value="CYSTEINE PROTEASE FAMILY C1-RELATED"/>
    <property type="match status" value="1"/>
</dbReference>
<dbReference type="Pfam" id="PF00112">
    <property type="entry name" value="Peptidase_C1"/>
    <property type="match status" value="1"/>
</dbReference>
<evidence type="ECO:0000256" key="2">
    <source>
        <dbReference type="ARBA" id="ARBA00022670"/>
    </source>
</evidence>
<proteinExistence type="inferred from homology"/>
<dbReference type="PRINTS" id="PR00705">
    <property type="entry name" value="PAPAIN"/>
</dbReference>
<dbReference type="SUPFAM" id="SSF54001">
    <property type="entry name" value="Cysteine proteinases"/>
    <property type="match status" value="1"/>
</dbReference>
<evidence type="ECO:0000256" key="10">
    <source>
        <dbReference type="SAM" id="SignalP"/>
    </source>
</evidence>
<keyword evidence="7" id="KW-1015">Disulfide bond</keyword>
<dbReference type="PROSITE" id="PS00139">
    <property type="entry name" value="THIOL_PROTEASE_CYS"/>
    <property type="match status" value="1"/>
</dbReference>
<comment type="function">
    <text evidence="8">Thiol protease. Has a role as a digestive enzyme.</text>
</comment>
<dbReference type="OrthoDB" id="640249at2759"/>
<evidence type="ECO:0000313" key="14">
    <source>
        <dbReference type="WBParaSite" id="maker-uti_cns_0009332-snap-gene-0.4-mRNA-1"/>
    </source>
</evidence>
<evidence type="ECO:0000256" key="3">
    <source>
        <dbReference type="ARBA" id="ARBA00022729"/>
    </source>
</evidence>
<dbReference type="STRING" id="282301.A0A1I8HY66"/>
<evidence type="ECO:0000313" key="12">
    <source>
        <dbReference type="Proteomes" id="UP000095280"/>
    </source>
</evidence>
<protein>
    <recommendedName>
        <fullName evidence="9">Cathepsin B-like cysteine proteinase</fullName>
    </recommendedName>
</protein>
<comment type="similarity">
    <text evidence="1">Belongs to the peptidase C1 family.</text>
</comment>
<dbReference type="GO" id="GO:0004197">
    <property type="term" value="F:cysteine-type endopeptidase activity"/>
    <property type="evidence" value="ECO:0007669"/>
    <property type="project" value="InterPro"/>
</dbReference>
<evidence type="ECO:0000256" key="7">
    <source>
        <dbReference type="ARBA" id="ARBA00023157"/>
    </source>
</evidence>
<dbReference type="InterPro" id="IPR013128">
    <property type="entry name" value="Peptidase_C1A"/>
</dbReference>
<reference evidence="13 14" key="1">
    <citation type="submission" date="2016-11" db="UniProtKB">
        <authorList>
            <consortium name="WormBaseParasite"/>
        </authorList>
    </citation>
    <scope>IDENTIFICATION</scope>
</reference>
<keyword evidence="5" id="KW-0788">Thiol protease</keyword>
<dbReference type="WBParaSite" id="maker-uti_cns_0008838-snap-gene-0.3-mRNA-1">
    <property type="protein sequence ID" value="maker-uti_cns_0008838-snap-gene-0.3-mRNA-1"/>
    <property type="gene ID" value="maker-uti_cns_0008838-snap-gene-0.3"/>
</dbReference>
<name>A0A1I8HY66_9PLAT</name>
<dbReference type="AlphaFoldDB" id="A0A1I8HY66"/>
<evidence type="ECO:0000256" key="4">
    <source>
        <dbReference type="ARBA" id="ARBA00022801"/>
    </source>
</evidence>
<dbReference type="InterPro" id="IPR038765">
    <property type="entry name" value="Papain-like_cys_pep_sf"/>
</dbReference>
<dbReference type="PROSITE" id="PS00639">
    <property type="entry name" value="THIOL_PROTEASE_HIS"/>
    <property type="match status" value="1"/>
</dbReference>
<feature type="signal peptide" evidence="10">
    <location>
        <begin position="1"/>
        <end position="16"/>
    </location>
</feature>
<dbReference type="Gene3D" id="3.90.70.10">
    <property type="entry name" value="Cysteine proteinases"/>
    <property type="match status" value="1"/>
</dbReference>
<dbReference type="FunFam" id="3.90.70.10:FF:000031">
    <property type="entry name" value="Cathepsin B"/>
    <property type="match status" value="1"/>
</dbReference>
<dbReference type="InterPro" id="IPR000668">
    <property type="entry name" value="Peptidase_C1A_C"/>
</dbReference>
<evidence type="ECO:0000256" key="9">
    <source>
        <dbReference type="ARBA" id="ARBA00073107"/>
    </source>
</evidence>
<accession>A0A1I8HY66</accession>
<evidence type="ECO:0000256" key="8">
    <source>
        <dbReference type="ARBA" id="ARBA00055576"/>
    </source>
</evidence>
<dbReference type="GO" id="GO:0006508">
    <property type="term" value="P:proteolysis"/>
    <property type="evidence" value="ECO:0007669"/>
    <property type="project" value="UniProtKB-KW"/>
</dbReference>
<dbReference type="InterPro" id="IPR025660">
    <property type="entry name" value="Pept_his_AS"/>
</dbReference>